<feature type="repeat" description="PPR" evidence="2">
    <location>
        <begin position="5"/>
        <end position="39"/>
    </location>
</feature>
<dbReference type="Proteomes" id="UP001202328">
    <property type="component" value="Unassembled WGS sequence"/>
</dbReference>
<name>A0AAD4T1R8_9MAGN</name>
<dbReference type="GO" id="GO:0003723">
    <property type="term" value="F:RNA binding"/>
    <property type="evidence" value="ECO:0007669"/>
    <property type="project" value="InterPro"/>
</dbReference>
<dbReference type="GO" id="GO:0009451">
    <property type="term" value="P:RNA modification"/>
    <property type="evidence" value="ECO:0007669"/>
    <property type="project" value="InterPro"/>
</dbReference>
<keyword evidence="4" id="KW-1185">Reference proteome</keyword>
<evidence type="ECO:0000313" key="4">
    <source>
        <dbReference type="Proteomes" id="UP001202328"/>
    </source>
</evidence>
<dbReference type="EMBL" id="JAJJMB010007708">
    <property type="protein sequence ID" value="KAI3928710.1"/>
    <property type="molecule type" value="Genomic_DNA"/>
</dbReference>
<gene>
    <name evidence="3" type="ORF">MKW98_024311</name>
</gene>
<dbReference type="Gene3D" id="1.25.40.10">
    <property type="entry name" value="Tetratricopeptide repeat domain"/>
    <property type="match status" value="1"/>
</dbReference>
<evidence type="ECO:0000256" key="1">
    <source>
        <dbReference type="ARBA" id="ARBA00022737"/>
    </source>
</evidence>
<proteinExistence type="predicted"/>
<organism evidence="3 4">
    <name type="scientific">Papaver atlanticum</name>
    <dbReference type="NCBI Taxonomy" id="357466"/>
    <lineage>
        <taxon>Eukaryota</taxon>
        <taxon>Viridiplantae</taxon>
        <taxon>Streptophyta</taxon>
        <taxon>Embryophyta</taxon>
        <taxon>Tracheophyta</taxon>
        <taxon>Spermatophyta</taxon>
        <taxon>Magnoliopsida</taxon>
        <taxon>Ranunculales</taxon>
        <taxon>Papaveraceae</taxon>
        <taxon>Papaveroideae</taxon>
        <taxon>Papaver</taxon>
    </lineage>
</organism>
<accession>A0AAD4T1R8</accession>
<protein>
    <recommendedName>
        <fullName evidence="5">Pentatricopeptide repeat-containing protein</fullName>
    </recommendedName>
</protein>
<dbReference type="InterPro" id="IPR046960">
    <property type="entry name" value="PPR_At4g14850-like_plant"/>
</dbReference>
<dbReference type="Pfam" id="PF01535">
    <property type="entry name" value="PPR"/>
    <property type="match status" value="1"/>
</dbReference>
<keyword evidence="1" id="KW-0677">Repeat</keyword>
<evidence type="ECO:0008006" key="5">
    <source>
        <dbReference type="Google" id="ProtNLM"/>
    </source>
</evidence>
<dbReference type="AlphaFoldDB" id="A0AAD4T1R8"/>
<reference evidence="3" key="1">
    <citation type="submission" date="2022-04" db="EMBL/GenBank/DDBJ databases">
        <title>A functionally conserved STORR gene fusion in Papaver species that diverged 16.8 million years ago.</title>
        <authorList>
            <person name="Catania T."/>
        </authorList>
    </citation>
    <scope>NUCLEOTIDE SEQUENCE</scope>
    <source>
        <strain evidence="3">S-188037</strain>
    </source>
</reference>
<dbReference type="NCBIfam" id="TIGR00756">
    <property type="entry name" value="PPR"/>
    <property type="match status" value="3"/>
</dbReference>
<evidence type="ECO:0000313" key="3">
    <source>
        <dbReference type="EMBL" id="KAI3928710.1"/>
    </source>
</evidence>
<sequence length="128" mass="14438">MDYKDVVSWNTIIKTYGLHARPTEALSLFSEMQEDGWRPNRITFIALLSACSHGGLVDEGLIFLQLMIMEYGIAPDVEHYTCVVDSLARVSRLQEAYYLIKSMTVKTDDCVWGALLGGRRIHGNVPSR</sequence>
<dbReference type="PANTHER" id="PTHR47926">
    <property type="entry name" value="PENTATRICOPEPTIDE REPEAT-CONTAINING PROTEIN"/>
    <property type="match status" value="1"/>
</dbReference>
<dbReference type="InterPro" id="IPR002885">
    <property type="entry name" value="PPR_rpt"/>
</dbReference>
<evidence type="ECO:0000256" key="2">
    <source>
        <dbReference type="PROSITE-ProRule" id="PRU00708"/>
    </source>
</evidence>
<comment type="caution">
    <text evidence="3">The sequence shown here is derived from an EMBL/GenBank/DDBJ whole genome shotgun (WGS) entry which is preliminary data.</text>
</comment>
<dbReference type="PROSITE" id="PS51375">
    <property type="entry name" value="PPR"/>
    <property type="match status" value="1"/>
</dbReference>
<dbReference type="PANTHER" id="PTHR47926:SF452">
    <property type="entry name" value="PENTATRICOPEPTIDE REPEAT-CONTAINING PROTEIN"/>
    <property type="match status" value="1"/>
</dbReference>
<dbReference type="Pfam" id="PF13041">
    <property type="entry name" value="PPR_2"/>
    <property type="match status" value="1"/>
</dbReference>
<dbReference type="InterPro" id="IPR011990">
    <property type="entry name" value="TPR-like_helical_dom_sf"/>
</dbReference>